<accession>A0ABU5DBW1</accession>
<evidence type="ECO:0000313" key="5">
    <source>
        <dbReference type="Proteomes" id="UP001285263"/>
    </source>
</evidence>
<dbReference type="CDD" id="cd05233">
    <property type="entry name" value="SDR_c"/>
    <property type="match status" value="1"/>
</dbReference>
<dbReference type="InterPro" id="IPR036291">
    <property type="entry name" value="NAD(P)-bd_dom_sf"/>
</dbReference>
<dbReference type="PANTHER" id="PTHR43618:SF8">
    <property type="entry name" value="7ALPHA-HYDROXYSTEROID DEHYDROGENASE"/>
    <property type="match status" value="1"/>
</dbReference>
<dbReference type="InterPro" id="IPR002347">
    <property type="entry name" value="SDR_fam"/>
</dbReference>
<dbReference type="SUPFAM" id="SSF51735">
    <property type="entry name" value="NAD(P)-binding Rossmann-fold domains"/>
    <property type="match status" value="1"/>
</dbReference>
<keyword evidence="3" id="KW-0560">Oxidoreductase</keyword>
<dbReference type="PANTHER" id="PTHR43618">
    <property type="entry name" value="7-ALPHA-HYDROXYSTEROID DEHYDROGENASE"/>
    <property type="match status" value="1"/>
</dbReference>
<dbReference type="Proteomes" id="UP001285263">
    <property type="component" value="Unassembled WGS sequence"/>
</dbReference>
<gene>
    <name evidence="4" type="ORF">SNE35_04580</name>
</gene>
<organism evidence="4 5">
    <name type="scientific">Roseateles agri</name>
    <dbReference type="NCBI Taxonomy" id="3098619"/>
    <lineage>
        <taxon>Bacteria</taxon>
        <taxon>Pseudomonadati</taxon>
        <taxon>Pseudomonadota</taxon>
        <taxon>Betaproteobacteria</taxon>
        <taxon>Burkholderiales</taxon>
        <taxon>Sphaerotilaceae</taxon>
        <taxon>Roseateles</taxon>
    </lineage>
</organism>
<dbReference type="InterPro" id="IPR020904">
    <property type="entry name" value="Sc_DH/Rdtase_CS"/>
</dbReference>
<protein>
    <submittedName>
        <fullName evidence="4">SDR family oxidoreductase</fullName>
    </submittedName>
</protein>
<evidence type="ECO:0000256" key="3">
    <source>
        <dbReference type="ARBA" id="ARBA00023002"/>
    </source>
</evidence>
<comment type="similarity">
    <text evidence="1">Belongs to the short-chain dehydrogenases/reductases (SDR) family.</text>
</comment>
<name>A0ABU5DBW1_9BURK</name>
<dbReference type="InterPro" id="IPR052178">
    <property type="entry name" value="Sec_Metab_Biosynth_SDR"/>
</dbReference>
<dbReference type="EMBL" id="JAXCLA010000002">
    <property type="protein sequence ID" value="MDY0743765.1"/>
    <property type="molecule type" value="Genomic_DNA"/>
</dbReference>
<dbReference type="Gene3D" id="3.40.50.720">
    <property type="entry name" value="NAD(P)-binding Rossmann-like Domain"/>
    <property type="match status" value="1"/>
</dbReference>
<dbReference type="RefSeq" id="WP_320421682.1">
    <property type="nucleotide sequence ID" value="NZ_JAXCLA010000002.1"/>
</dbReference>
<dbReference type="PRINTS" id="PR00081">
    <property type="entry name" value="GDHRDH"/>
</dbReference>
<keyword evidence="5" id="KW-1185">Reference proteome</keyword>
<evidence type="ECO:0000313" key="4">
    <source>
        <dbReference type="EMBL" id="MDY0743765.1"/>
    </source>
</evidence>
<evidence type="ECO:0000256" key="1">
    <source>
        <dbReference type="ARBA" id="ARBA00006484"/>
    </source>
</evidence>
<keyword evidence="2" id="KW-0521">NADP</keyword>
<dbReference type="PROSITE" id="PS00061">
    <property type="entry name" value="ADH_SHORT"/>
    <property type="match status" value="1"/>
</dbReference>
<reference evidence="4 5" key="1">
    <citation type="submission" date="2023-11" db="EMBL/GenBank/DDBJ databases">
        <title>Paucibacter sp. nov., isolated from fresh soil in Korea.</title>
        <authorList>
            <person name="Le N.T.T."/>
        </authorList>
    </citation>
    <scope>NUCLEOTIDE SEQUENCE [LARGE SCALE GENOMIC DNA]</scope>
    <source>
        <strain evidence="4 5">R3-3</strain>
    </source>
</reference>
<comment type="caution">
    <text evidence="4">The sequence shown here is derived from an EMBL/GenBank/DDBJ whole genome shotgun (WGS) entry which is preliminary data.</text>
</comment>
<proteinExistence type="inferred from homology"/>
<sequence length="256" mass="26329">MGNSNKLAGKVAVVTGGSTGIGLAAAKAFASEGAFVYITGRRQAELDAAVAAIGPNATGVQADSSRLTDLDRLYDTIQARHGRIDVLYANAGGGSMLPLGAITEEHFDDTFNRNVKGVVFTVQKALPLLDKASSGASVILAGSTTSIMGTANFSIYSATKAAVRNLVRSWALDLKGRAIRVNTLSPGPIHTPGLVDLAGPDAANQQGLLDYLTAQVPIGRIGQPEDIAKAAVFLASDDASFVTGIELFVDGGMAQV</sequence>
<evidence type="ECO:0000256" key="2">
    <source>
        <dbReference type="ARBA" id="ARBA00022857"/>
    </source>
</evidence>
<dbReference type="Pfam" id="PF13561">
    <property type="entry name" value="adh_short_C2"/>
    <property type="match status" value="1"/>
</dbReference>